<evidence type="ECO:0000256" key="1">
    <source>
        <dbReference type="ARBA" id="ARBA00004141"/>
    </source>
</evidence>
<dbReference type="PANTHER" id="PTHR23112:SF37">
    <property type="entry name" value="G PROTEIN-COUPLED RECEPTOR GPR1"/>
    <property type="match status" value="1"/>
</dbReference>
<dbReference type="SUPFAM" id="SSF81321">
    <property type="entry name" value="Family A G protein-coupled receptor-like"/>
    <property type="match status" value="1"/>
</dbReference>
<evidence type="ECO:0000313" key="8">
    <source>
        <dbReference type="EMBL" id="CZT18616.1"/>
    </source>
</evidence>
<feature type="transmembrane region" description="Helical" evidence="6">
    <location>
        <begin position="260"/>
        <end position="278"/>
    </location>
</feature>
<evidence type="ECO:0000256" key="5">
    <source>
        <dbReference type="SAM" id="MobiDB-lite"/>
    </source>
</evidence>
<dbReference type="AlphaFoldDB" id="A0A2D3V503"/>
<dbReference type="Proteomes" id="UP000225277">
    <property type="component" value="Unassembled WGS sequence"/>
</dbReference>
<reference evidence="8 9" key="1">
    <citation type="submission" date="2016-03" db="EMBL/GenBank/DDBJ databases">
        <authorList>
            <person name="Ploux O."/>
        </authorList>
    </citation>
    <scope>NUCLEOTIDE SEQUENCE [LARGE SCALE GENOMIC DNA]</scope>
    <source>
        <strain evidence="8 9">URUG2</strain>
    </source>
</reference>
<evidence type="ECO:0000259" key="7">
    <source>
        <dbReference type="Pfam" id="PF11710"/>
    </source>
</evidence>
<dbReference type="EMBL" id="FJUY01000006">
    <property type="protein sequence ID" value="CZT18616.1"/>
    <property type="molecule type" value="Genomic_DNA"/>
</dbReference>
<evidence type="ECO:0000256" key="2">
    <source>
        <dbReference type="ARBA" id="ARBA00022692"/>
    </source>
</evidence>
<sequence length="326" mass="36709">MPHLELAVAVPSFIGSLTSCLATTIFGVLYFIYPPERHFRQALVVNLLLADWINSLNNTISGGIALSERHREDYFTAGAACTTNGWIGQFSVQAIDFNILIISITVLITVRKNRFQFQPSWLKTLSVCAIPWLFPLITSNIALGLHGYGPVSGNWCWIKKDRQDLRWGLTHGWRVAIFIVTVSIYTYVYIYLARHYRGVSSVGSQASERELHSSSEQELSRMGNSKEDDKKTLIQTTCAPASPNHNTTGRIKKTPDLRKMLLLNGYPLLYILLWLPGMANRVHEAATGWSPEWLVAMQSCTQFVGLGNAITYALNEQFRGRIRDRS</sequence>
<dbReference type="InterPro" id="IPR023041">
    <property type="entry name" value="Glucose_rcpt_Git3-like_N"/>
</dbReference>
<feature type="domain" description="Glucose receptor Git3-like N-terminal" evidence="7">
    <location>
        <begin position="12"/>
        <end position="197"/>
    </location>
</feature>
<feature type="transmembrane region" description="Helical" evidence="6">
    <location>
        <begin position="122"/>
        <end position="145"/>
    </location>
</feature>
<keyword evidence="3 6" id="KW-1133">Transmembrane helix</keyword>
<dbReference type="GO" id="GO:0004930">
    <property type="term" value="F:G protein-coupled receptor activity"/>
    <property type="evidence" value="ECO:0007669"/>
    <property type="project" value="TreeGrafter"/>
</dbReference>
<feature type="region of interest" description="Disordered" evidence="5">
    <location>
        <begin position="208"/>
        <end position="230"/>
    </location>
</feature>
<dbReference type="GO" id="GO:0005886">
    <property type="term" value="C:plasma membrane"/>
    <property type="evidence" value="ECO:0007669"/>
    <property type="project" value="TreeGrafter"/>
</dbReference>
<dbReference type="RefSeq" id="XP_023625506.1">
    <property type="nucleotide sequence ID" value="XM_023769738.1"/>
</dbReference>
<feature type="transmembrane region" description="Helical" evidence="6">
    <location>
        <begin position="293"/>
        <end position="315"/>
    </location>
</feature>
<evidence type="ECO:0000256" key="4">
    <source>
        <dbReference type="ARBA" id="ARBA00023136"/>
    </source>
</evidence>
<dbReference type="GO" id="GO:0007189">
    <property type="term" value="P:adenylate cyclase-activating G protein-coupled receptor signaling pathway"/>
    <property type="evidence" value="ECO:0007669"/>
    <property type="project" value="TreeGrafter"/>
</dbReference>
<protein>
    <recommendedName>
        <fullName evidence="7">Glucose receptor Git3-like N-terminal domain-containing protein</fullName>
    </recommendedName>
</protein>
<dbReference type="Gene3D" id="1.20.1070.10">
    <property type="entry name" value="Rhodopsin 7-helix transmembrane proteins"/>
    <property type="match status" value="1"/>
</dbReference>
<name>A0A2D3V503_9PEZI</name>
<feature type="transmembrane region" description="Helical" evidence="6">
    <location>
        <begin position="6"/>
        <end position="32"/>
    </location>
</feature>
<dbReference type="STRING" id="112498.A0A2D3V503"/>
<feature type="transmembrane region" description="Helical" evidence="6">
    <location>
        <begin position="172"/>
        <end position="192"/>
    </location>
</feature>
<dbReference type="OrthoDB" id="100006at2759"/>
<evidence type="ECO:0000256" key="6">
    <source>
        <dbReference type="SAM" id="Phobius"/>
    </source>
</evidence>
<keyword evidence="9" id="KW-1185">Reference proteome</keyword>
<evidence type="ECO:0000313" key="9">
    <source>
        <dbReference type="Proteomes" id="UP000225277"/>
    </source>
</evidence>
<gene>
    <name evidence="8" type="ORF">RCC_04460</name>
</gene>
<feature type="transmembrane region" description="Helical" evidence="6">
    <location>
        <begin position="44"/>
        <end position="66"/>
    </location>
</feature>
<evidence type="ECO:0000256" key="3">
    <source>
        <dbReference type="ARBA" id="ARBA00022989"/>
    </source>
</evidence>
<dbReference type="Pfam" id="PF11710">
    <property type="entry name" value="Git3"/>
    <property type="match status" value="1"/>
</dbReference>
<dbReference type="GeneID" id="35599634"/>
<accession>A0A2D3V503</accession>
<keyword evidence="4 6" id="KW-0472">Membrane</keyword>
<organism evidence="8 9">
    <name type="scientific">Ramularia collo-cygni</name>
    <dbReference type="NCBI Taxonomy" id="112498"/>
    <lineage>
        <taxon>Eukaryota</taxon>
        <taxon>Fungi</taxon>
        <taxon>Dikarya</taxon>
        <taxon>Ascomycota</taxon>
        <taxon>Pezizomycotina</taxon>
        <taxon>Dothideomycetes</taxon>
        <taxon>Dothideomycetidae</taxon>
        <taxon>Mycosphaerellales</taxon>
        <taxon>Mycosphaerellaceae</taxon>
        <taxon>Ramularia</taxon>
    </lineage>
</organism>
<comment type="subcellular location">
    <subcellularLocation>
        <location evidence="1">Membrane</location>
        <topology evidence="1">Multi-pass membrane protein</topology>
    </subcellularLocation>
</comment>
<proteinExistence type="predicted"/>
<keyword evidence="2 6" id="KW-0812">Transmembrane</keyword>
<feature type="transmembrane region" description="Helical" evidence="6">
    <location>
        <begin position="86"/>
        <end position="110"/>
    </location>
</feature>
<dbReference type="PANTHER" id="PTHR23112">
    <property type="entry name" value="G PROTEIN-COUPLED RECEPTOR 157-RELATED"/>
    <property type="match status" value="1"/>
</dbReference>